<gene>
    <name evidence="16" type="primary">APN2</name>
    <name evidence="16" type="ORF">IMSHALPRED_007651</name>
</gene>
<feature type="binding site" evidence="11">
    <location>
        <position position="198"/>
    </location>
    <ligand>
        <name>Mg(2+)</name>
        <dbReference type="ChEBI" id="CHEBI:18420"/>
        <label>1</label>
    </ligand>
</feature>
<keyword evidence="6" id="KW-0378">Hydrolase</keyword>
<keyword evidence="8 11" id="KW-0460">Magnesium</keyword>
<keyword evidence="5 13" id="KW-0863">Zinc-finger</keyword>
<dbReference type="InterPro" id="IPR010666">
    <property type="entry name" value="Znf_GRF"/>
</dbReference>
<evidence type="ECO:0000256" key="7">
    <source>
        <dbReference type="ARBA" id="ARBA00022833"/>
    </source>
</evidence>
<evidence type="ECO:0000256" key="13">
    <source>
        <dbReference type="PROSITE-ProRule" id="PRU01343"/>
    </source>
</evidence>
<evidence type="ECO:0000256" key="11">
    <source>
        <dbReference type="PIRSR" id="PIRSR604808-2"/>
    </source>
</evidence>
<comment type="caution">
    <text evidence="16">The sequence shown here is derived from an EMBL/GenBank/DDBJ whole genome shotgun (WGS) entry which is preliminary data.</text>
</comment>
<dbReference type="InterPro" id="IPR036691">
    <property type="entry name" value="Endo/exonu/phosph_ase_sf"/>
</dbReference>
<evidence type="ECO:0000313" key="16">
    <source>
        <dbReference type="EMBL" id="CAF9909204.1"/>
    </source>
</evidence>
<dbReference type="PANTHER" id="PTHR22748">
    <property type="entry name" value="AP ENDONUCLEASE"/>
    <property type="match status" value="1"/>
</dbReference>
<feature type="domain" description="GRF-type" evidence="15">
    <location>
        <begin position="597"/>
        <end position="650"/>
    </location>
</feature>
<dbReference type="PANTHER" id="PTHR22748:SF4">
    <property type="entry name" value="DNA-(APURINIC OR APYRIMIDINIC SITE) ENDONUCLEASE 2"/>
    <property type="match status" value="1"/>
</dbReference>
<dbReference type="Proteomes" id="UP000664534">
    <property type="component" value="Unassembled WGS sequence"/>
</dbReference>
<dbReference type="GO" id="GO:0008311">
    <property type="term" value="F:double-stranded DNA 3'-5' DNA exonuclease activity"/>
    <property type="evidence" value="ECO:0007669"/>
    <property type="project" value="TreeGrafter"/>
</dbReference>
<feature type="region of interest" description="Disordered" evidence="14">
    <location>
        <begin position="537"/>
        <end position="565"/>
    </location>
</feature>
<feature type="region of interest" description="Disordered" evidence="14">
    <location>
        <begin position="381"/>
        <end position="401"/>
    </location>
</feature>
<evidence type="ECO:0000256" key="3">
    <source>
        <dbReference type="ARBA" id="ARBA00013541"/>
    </source>
</evidence>
<dbReference type="GO" id="GO:0008081">
    <property type="term" value="F:phosphoric diester hydrolase activity"/>
    <property type="evidence" value="ECO:0007669"/>
    <property type="project" value="TreeGrafter"/>
</dbReference>
<comment type="cofactor">
    <cofactor evidence="11">
        <name>Mg(2+)</name>
        <dbReference type="ChEBI" id="CHEBI:18420"/>
    </cofactor>
    <cofactor evidence="11">
        <name>Mn(2+)</name>
        <dbReference type="ChEBI" id="CHEBI:29035"/>
    </cofactor>
    <text evidence="11">Probably binds two magnesium or manganese ions per subunit.</text>
</comment>
<dbReference type="InterPro" id="IPR020848">
    <property type="entry name" value="AP_endonuclease_F1_CS"/>
</dbReference>
<feature type="compositionally biased region" description="Low complexity" evidence="14">
    <location>
        <begin position="429"/>
        <end position="440"/>
    </location>
</feature>
<feature type="site" description="Transition state stabilizer" evidence="12">
    <location>
        <position position="198"/>
    </location>
</feature>
<evidence type="ECO:0000256" key="8">
    <source>
        <dbReference type="ARBA" id="ARBA00022842"/>
    </source>
</evidence>
<dbReference type="PROSITE" id="PS51999">
    <property type="entry name" value="ZF_GRF"/>
    <property type="match status" value="1"/>
</dbReference>
<proteinExistence type="inferred from homology"/>
<evidence type="ECO:0000256" key="9">
    <source>
        <dbReference type="ARBA" id="ARBA00023242"/>
    </source>
</evidence>
<comment type="cofactor">
    <cofactor evidence="1">
        <name>Mn(2+)</name>
        <dbReference type="ChEBI" id="CHEBI:29035"/>
    </cofactor>
</comment>
<evidence type="ECO:0000256" key="1">
    <source>
        <dbReference type="ARBA" id="ARBA00001936"/>
    </source>
</evidence>
<evidence type="ECO:0000256" key="5">
    <source>
        <dbReference type="ARBA" id="ARBA00022771"/>
    </source>
</evidence>
<dbReference type="CDD" id="cd09088">
    <property type="entry name" value="Ape2-like_AP-endo"/>
    <property type="match status" value="1"/>
</dbReference>
<keyword evidence="4 11" id="KW-0479">Metal-binding</keyword>
<feature type="compositionally biased region" description="Low complexity" evidence="14">
    <location>
        <begin position="384"/>
        <end position="396"/>
    </location>
</feature>
<protein>
    <recommendedName>
        <fullName evidence="3">DNA-(apurinic or apyrimidinic site) endonuclease 2</fullName>
    </recommendedName>
</protein>
<keyword evidence="17" id="KW-1185">Reference proteome</keyword>
<evidence type="ECO:0000256" key="2">
    <source>
        <dbReference type="ARBA" id="ARBA00007092"/>
    </source>
</evidence>
<feature type="active site" evidence="10">
    <location>
        <position position="157"/>
    </location>
</feature>
<feature type="binding site" evidence="11">
    <location>
        <position position="44"/>
    </location>
    <ligand>
        <name>Mg(2+)</name>
        <dbReference type="ChEBI" id="CHEBI:18420"/>
        <label>1</label>
    </ligand>
</feature>
<evidence type="ECO:0000256" key="14">
    <source>
        <dbReference type="SAM" id="MobiDB-lite"/>
    </source>
</evidence>
<accession>A0A8H3ID46</accession>
<dbReference type="FunFam" id="3.60.10.10:FF:000079">
    <property type="entry name" value="DNA-(apurinic or apyrimidinic site) lyase"/>
    <property type="match status" value="1"/>
</dbReference>
<dbReference type="GO" id="GO:0005634">
    <property type="term" value="C:nucleus"/>
    <property type="evidence" value="ECO:0007669"/>
    <property type="project" value="TreeGrafter"/>
</dbReference>
<dbReference type="AlphaFoldDB" id="A0A8H3ID46"/>
<dbReference type="Pfam" id="PF03372">
    <property type="entry name" value="Exo_endo_phos"/>
    <property type="match status" value="1"/>
</dbReference>
<dbReference type="GO" id="GO:0003906">
    <property type="term" value="F:DNA-(apurinic or apyrimidinic site) endonuclease activity"/>
    <property type="evidence" value="ECO:0007669"/>
    <property type="project" value="TreeGrafter"/>
</dbReference>
<keyword evidence="9" id="KW-0539">Nucleus</keyword>
<comment type="similarity">
    <text evidence="2">Belongs to the DNA repair enzymes AP/ExoA family.</text>
</comment>
<feature type="binding site" evidence="11">
    <location>
        <position position="9"/>
    </location>
    <ligand>
        <name>Mg(2+)</name>
        <dbReference type="ChEBI" id="CHEBI:18420"/>
        <label>1</label>
    </ligand>
</feature>
<reference evidence="16" key="1">
    <citation type="submission" date="2021-03" db="EMBL/GenBank/DDBJ databases">
        <authorList>
            <person name="Tagirdzhanova G."/>
        </authorList>
    </citation>
    <scope>NUCLEOTIDE SEQUENCE</scope>
</reference>
<feature type="active site" description="Proton acceptor" evidence="10">
    <location>
        <position position="314"/>
    </location>
</feature>
<dbReference type="GO" id="GO:0008270">
    <property type="term" value="F:zinc ion binding"/>
    <property type="evidence" value="ECO:0007669"/>
    <property type="project" value="UniProtKB-KW"/>
</dbReference>
<dbReference type="InterPro" id="IPR004808">
    <property type="entry name" value="AP_endonuc_1"/>
</dbReference>
<keyword evidence="16" id="KW-0540">Nuclease</keyword>
<feature type="binding site" evidence="11">
    <location>
        <position position="313"/>
    </location>
    <ligand>
        <name>Mg(2+)</name>
        <dbReference type="ChEBI" id="CHEBI:18420"/>
        <label>1</label>
    </ligand>
</feature>
<feature type="binding site" evidence="11">
    <location>
        <position position="196"/>
    </location>
    <ligand>
        <name>Mg(2+)</name>
        <dbReference type="ChEBI" id="CHEBI:18420"/>
        <label>1</label>
    </ligand>
</feature>
<sequence length="652" mass="71761">MGLRITTWNVNGIRNPFGYQPWRDKRSFAAMFDILEADIVVFQETKIQRKDLSDDMVLVSGWDCYFSLPRHKKGYSGVVIYTRQSVCAPIRAEEGITGILCPPNSSTSFTNLPEEQQIGGYPTPAQLAVSTVDAPTLDSEGRCVVLEFPAFVLIGVYSPANRDETRDDFRLGFLEVLDARIRNLVAKGKRVFLTGDLNISREEIDAANAEASMRKQGLTGLEFVSTPARRLFNHLLEGGKVFGERDEGRKFPVLWDICRAFHPDRQGMFTCWEQKINARPGNCGARIDYVLCSLAMKDWFSDSNIQEGLLGSDHCPVYAVIKDAIFIDGVERDLWDVMNPPGMFLGGKRQREYSATSDPLPSSGKLIPEFFGRRNIRDMFARKPSLPQSQSSGISSKDAEVSGITAASQRSLTSEMLCANNKIAEESSDSTVTESTSSPSAVGKKRSAPATTSSKATKRGKPVSATVAPLVSGKGQQSLKGFFKPSATLNSSVATAFQSRRMSQTSLNDDTDGRALRPVADLAETHPAPDIRTEAASLDPAPQISRNVGTGHIPQEPPSANPSPNRAAIQIQENVHDPVESKESWSKLFTKPVAPRCEGHDEPCISLLTKKPGMNLGRSFWMCPRPLGPSGAKEKNTQWRCQTFIWCSDWNP</sequence>
<evidence type="ECO:0000256" key="6">
    <source>
        <dbReference type="ARBA" id="ARBA00022801"/>
    </source>
</evidence>
<keyword evidence="11" id="KW-0464">Manganese</keyword>
<evidence type="ECO:0000256" key="12">
    <source>
        <dbReference type="PIRSR" id="PIRSR604808-3"/>
    </source>
</evidence>
<evidence type="ECO:0000256" key="4">
    <source>
        <dbReference type="ARBA" id="ARBA00022723"/>
    </source>
</evidence>
<feature type="region of interest" description="Disordered" evidence="14">
    <location>
        <begin position="425"/>
        <end position="469"/>
    </location>
</feature>
<dbReference type="GO" id="GO:0003677">
    <property type="term" value="F:DNA binding"/>
    <property type="evidence" value="ECO:0007669"/>
    <property type="project" value="InterPro"/>
</dbReference>
<dbReference type="OrthoDB" id="391817at2759"/>
<evidence type="ECO:0000313" key="17">
    <source>
        <dbReference type="Proteomes" id="UP000664534"/>
    </source>
</evidence>
<keyword evidence="7" id="KW-0862">Zinc</keyword>
<dbReference type="SUPFAM" id="SSF56219">
    <property type="entry name" value="DNase I-like"/>
    <property type="match status" value="1"/>
</dbReference>
<dbReference type="PROSITE" id="PS00728">
    <property type="entry name" value="AP_NUCLEASE_F1_3"/>
    <property type="match status" value="1"/>
</dbReference>
<feature type="site" description="Important for catalytic activity" evidence="12">
    <location>
        <position position="288"/>
    </location>
</feature>
<feature type="site" description="Interaction with DNA substrate" evidence="12">
    <location>
        <position position="314"/>
    </location>
</feature>
<feature type="binding site" evidence="11">
    <location>
        <position position="314"/>
    </location>
    <ligand>
        <name>Mg(2+)</name>
        <dbReference type="ChEBI" id="CHEBI:18420"/>
        <label>1</label>
    </ligand>
</feature>
<organism evidence="16 17">
    <name type="scientific">Imshaugia aleurites</name>
    <dbReference type="NCBI Taxonomy" id="172621"/>
    <lineage>
        <taxon>Eukaryota</taxon>
        <taxon>Fungi</taxon>
        <taxon>Dikarya</taxon>
        <taxon>Ascomycota</taxon>
        <taxon>Pezizomycotina</taxon>
        <taxon>Lecanoromycetes</taxon>
        <taxon>OSLEUM clade</taxon>
        <taxon>Lecanoromycetidae</taxon>
        <taxon>Lecanorales</taxon>
        <taxon>Lecanorineae</taxon>
        <taxon>Parmeliaceae</taxon>
        <taxon>Imshaugia</taxon>
    </lineage>
</organism>
<dbReference type="InterPro" id="IPR005135">
    <property type="entry name" value="Endo/exonuclease/phosphatase"/>
</dbReference>
<keyword evidence="16" id="KW-0255">Endonuclease</keyword>
<dbReference type="PROSITE" id="PS51435">
    <property type="entry name" value="AP_NUCLEASE_F1_4"/>
    <property type="match status" value="1"/>
</dbReference>
<feature type="active site" description="Proton donor/acceptor" evidence="10">
    <location>
        <position position="196"/>
    </location>
</feature>
<dbReference type="EMBL" id="CAJPDT010000005">
    <property type="protein sequence ID" value="CAF9909204.1"/>
    <property type="molecule type" value="Genomic_DNA"/>
</dbReference>
<evidence type="ECO:0000259" key="15">
    <source>
        <dbReference type="PROSITE" id="PS51999"/>
    </source>
</evidence>
<dbReference type="GO" id="GO:0006284">
    <property type="term" value="P:base-excision repair"/>
    <property type="evidence" value="ECO:0007669"/>
    <property type="project" value="TreeGrafter"/>
</dbReference>
<dbReference type="Gene3D" id="3.60.10.10">
    <property type="entry name" value="Endonuclease/exonuclease/phosphatase"/>
    <property type="match status" value="1"/>
</dbReference>
<evidence type="ECO:0000256" key="10">
    <source>
        <dbReference type="PIRSR" id="PIRSR604808-1"/>
    </source>
</evidence>
<name>A0A8H3ID46_9LECA</name>